<evidence type="ECO:0000313" key="1">
    <source>
        <dbReference type="EMBL" id="KAK7851452.1"/>
    </source>
</evidence>
<keyword evidence="2" id="KW-1185">Reference proteome</keyword>
<accession>A0AAW0LKA2</accession>
<sequence length="78" mass="9089">MLCFSIFITQQIAPFYILSNYNSMVFMSRERPVNTPFYLDTSTCIDNGEYSSNSSISHSKRYKYVTIDARVRHVKDSC</sequence>
<name>A0AAW0LKA2_QUESU</name>
<reference evidence="1 2" key="1">
    <citation type="journal article" date="2018" name="Sci. Data">
        <title>The draft genome sequence of cork oak.</title>
        <authorList>
            <person name="Ramos A.M."/>
            <person name="Usie A."/>
            <person name="Barbosa P."/>
            <person name="Barros P.M."/>
            <person name="Capote T."/>
            <person name="Chaves I."/>
            <person name="Simoes F."/>
            <person name="Abreu I."/>
            <person name="Carrasquinho I."/>
            <person name="Faro C."/>
            <person name="Guimaraes J.B."/>
            <person name="Mendonca D."/>
            <person name="Nobrega F."/>
            <person name="Rodrigues L."/>
            <person name="Saibo N.J.M."/>
            <person name="Varela M.C."/>
            <person name="Egas C."/>
            <person name="Matos J."/>
            <person name="Miguel C.M."/>
            <person name="Oliveira M.M."/>
            <person name="Ricardo C.P."/>
            <person name="Goncalves S."/>
        </authorList>
    </citation>
    <scope>NUCLEOTIDE SEQUENCE [LARGE SCALE GENOMIC DNA]</scope>
    <source>
        <strain evidence="2">cv. HL8</strain>
    </source>
</reference>
<gene>
    <name evidence="1" type="ORF">CFP56_041931</name>
</gene>
<comment type="caution">
    <text evidence="1">The sequence shown here is derived from an EMBL/GenBank/DDBJ whole genome shotgun (WGS) entry which is preliminary data.</text>
</comment>
<proteinExistence type="predicted"/>
<dbReference type="AlphaFoldDB" id="A0AAW0LKA2"/>
<evidence type="ECO:0000313" key="2">
    <source>
        <dbReference type="Proteomes" id="UP000237347"/>
    </source>
</evidence>
<protein>
    <submittedName>
        <fullName evidence="1">Uncharacterized protein</fullName>
    </submittedName>
</protein>
<dbReference type="Proteomes" id="UP000237347">
    <property type="component" value="Unassembled WGS sequence"/>
</dbReference>
<dbReference type="EMBL" id="PKMF04000087">
    <property type="protein sequence ID" value="KAK7851452.1"/>
    <property type="molecule type" value="Genomic_DNA"/>
</dbReference>
<organism evidence="1 2">
    <name type="scientific">Quercus suber</name>
    <name type="common">Cork oak</name>
    <dbReference type="NCBI Taxonomy" id="58331"/>
    <lineage>
        <taxon>Eukaryota</taxon>
        <taxon>Viridiplantae</taxon>
        <taxon>Streptophyta</taxon>
        <taxon>Embryophyta</taxon>
        <taxon>Tracheophyta</taxon>
        <taxon>Spermatophyta</taxon>
        <taxon>Magnoliopsida</taxon>
        <taxon>eudicotyledons</taxon>
        <taxon>Gunneridae</taxon>
        <taxon>Pentapetalae</taxon>
        <taxon>rosids</taxon>
        <taxon>fabids</taxon>
        <taxon>Fagales</taxon>
        <taxon>Fagaceae</taxon>
        <taxon>Quercus</taxon>
    </lineage>
</organism>